<dbReference type="AlphaFoldDB" id="A0A856MP51"/>
<dbReference type="EMBL" id="CP030118">
    <property type="protein sequence ID" value="QDL11301.1"/>
    <property type="molecule type" value="Genomic_DNA"/>
</dbReference>
<protein>
    <submittedName>
        <fullName evidence="2">Uncharacterized protein</fullName>
    </submittedName>
</protein>
<dbReference type="KEGG" id="bsen:DP114_28440"/>
<accession>A0A856MP51</accession>
<feature type="compositionally biased region" description="Polar residues" evidence="1">
    <location>
        <begin position="1"/>
        <end position="16"/>
    </location>
</feature>
<proteinExistence type="predicted"/>
<sequence length="130" mass="13705">MLQVGTAAQRSGSGTPTPFGFASRLRRETLLQRWSHQMPATGNPSMSCGHASPEGGATQTLSALAPQRTGSPPRNCPREPQRQNKREGNSPAALAPSGFTSRLCRETLTTTTLSAQPAALAPLAKRPLLS</sequence>
<feature type="compositionally biased region" description="Polar residues" evidence="1">
    <location>
        <begin position="57"/>
        <end position="72"/>
    </location>
</feature>
<evidence type="ECO:0000313" key="3">
    <source>
        <dbReference type="Proteomes" id="UP000503129"/>
    </source>
</evidence>
<keyword evidence="3" id="KW-1185">Reference proteome</keyword>
<dbReference type="RefSeq" id="WP_171975132.1">
    <property type="nucleotide sequence ID" value="NZ_CAWOXK010000001.1"/>
</dbReference>
<evidence type="ECO:0000313" key="2">
    <source>
        <dbReference type="EMBL" id="QDL11301.1"/>
    </source>
</evidence>
<dbReference type="Proteomes" id="UP000503129">
    <property type="component" value="Chromosome"/>
</dbReference>
<organism evidence="2 3">
    <name type="scientific">Brasilonema sennae CENA114</name>
    <dbReference type="NCBI Taxonomy" id="415709"/>
    <lineage>
        <taxon>Bacteria</taxon>
        <taxon>Bacillati</taxon>
        <taxon>Cyanobacteriota</taxon>
        <taxon>Cyanophyceae</taxon>
        <taxon>Nostocales</taxon>
        <taxon>Scytonemataceae</taxon>
        <taxon>Brasilonema</taxon>
        <taxon>Bromeliae group (in: Brasilonema)</taxon>
    </lineage>
</organism>
<feature type="compositionally biased region" description="Polar residues" evidence="1">
    <location>
        <begin position="32"/>
        <end position="46"/>
    </location>
</feature>
<feature type="region of interest" description="Disordered" evidence="1">
    <location>
        <begin position="1"/>
        <end position="99"/>
    </location>
</feature>
<reference evidence="2 3" key="1">
    <citation type="submission" date="2018-06" db="EMBL/GenBank/DDBJ databases">
        <title>Comparative genomics of Brasilonema spp. strains.</title>
        <authorList>
            <person name="Alvarenga D.O."/>
            <person name="Fiore M.F."/>
            <person name="Varani A.M."/>
        </authorList>
    </citation>
    <scope>NUCLEOTIDE SEQUENCE [LARGE SCALE GENOMIC DNA]</scope>
    <source>
        <strain evidence="2 3">CENA114</strain>
    </source>
</reference>
<name>A0A856MP51_9CYAN</name>
<gene>
    <name evidence="2" type="ORF">DP114_28440</name>
</gene>
<evidence type="ECO:0000256" key="1">
    <source>
        <dbReference type="SAM" id="MobiDB-lite"/>
    </source>
</evidence>
<feature type="compositionally biased region" description="Basic and acidic residues" evidence="1">
    <location>
        <begin position="76"/>
        <end position="88"/>
    </location>
</feature>